<sequence length="96" mass="10159">MIDPRPVRYASSIPWRPTTKPLVGKSGPFTNPSNASNNSELLASGCSSDHCTPRQTSVRLCGGIFVAIPTAIPALPLTKRLGKRLGKTVGSSERPS</sequence>
<dbReference type="EMBL" id="CAEZXH010000021">
    <property type="protein sequence ID" value="CAB4680622.1"/>
    <property type="molecule type" value="Genomic_DNA"/>
</dbReference>
<feature type="compositionally biased region" description="Low complexity" evidence="1">
    <location>
        <begin position="31"/>
        <end position="40"/>
    </location>
</feature>
<feature type="region of interest" description="Disordered" evidence="1">
    <location>
        <begin position="1"/>
        <end position="40"/>
    </location>
</feature>
<evidence type="ECO:0000313" key="2">
    <source>
        <dbReference type="EMBL" id="CAB4680622.1"/>
    </source>
</evidence>
<evidence type="ECO:0000256" key="1">
    <source>
        <dbReference type="SAM" id="MobiDB-lite"/>
    </source>
</evidence>
<organism evidence="2">
    <name type="scientific">freshwater metagenome</name>
    <dbReference type="NCBI Taxonomy" id="449393"/>
    <lineage>
        <taxon>unclassified sequences</taxon>
        <taxon>metagenomes</taxon>
        <taxon>ecological metagenomes</taxon>
    </lineage>
</organism>
<proteinExistence type="predicted"/>
<protein>
    <submittedName>
        <fullName evidence="2">Unannotated protein</fullName>
    </submittedName>
</protein>
<name>A0A6J6N3B7_9ZZZZ</name>
<reference evidence="2" key="1">
    <citation type="submission" date="2020-05" db="EMBL/GenBank/DDBJ databases">
        <authorList>
            <person name="Chiriac C."/>
            <person name="Salcher M."/>
            <person name="Ghai R."/>
            <person name="Kavagutti S V."/>
        </authorList>
    </citation>
    <scope>NUCLEOTIDE SEQUENCE</scope>
</reference>
<dbReference type="AlphaFoldDB" id="A0A6J6N3B7"/>
<accession>A0A6J6N3B7</accession>
<gene>
    <name evidence="2" type="ORF">UFOPK2360_00518</name>
</gene>